<evidence type="ECO:0000256" key="2">
    <source>
        <dbReference type="SAM" id="SignalP"/>
    </source>
</evidence>
<feature type="region of interest" description="Disordered" evidence="1">
    <location>
        <begin position="411"/>
        <end position="474"/>
    </location>
</feature>
<dbReference type="EMBL" id="CP022098">
    <property type="protein sequence ID" value="ATB35555.1"/>
    <property type="molecule type" value="Genomic_DNA"/>
</dbReference>
<dbReference type="Proteomes" id="UP000217257">
    <property type="component" value="Chromosome"/>
</dbReference>
<dbReference type="SUPFAM" id="SSF51126">
    <property type="entry name" value="Pectin lyase-like"/>
    <property type="match status" value="1"/>
</dbReference>
<evidence type="ECO:0000313" key="3">
    <source>
        <dbReference type="EMBL" id="ATB35555.1"/>
    </source>
</evidence>
<keyword evidence="2" id="KW-0732">Signal</keyword>
<dbReference type="KEGG" id="cfus:CYFUS_000968"/>
<evidence type="ECO:0000313" key="4">
    <source>
        <dbReference type="Proteomes" id="UP000217257"/>
    </source>
</evidence>
<gene>
    <name evidence="3" type="ORF">CYFUS_000968</name>
</gene>
<organism evidence="3 4">
    <name type="scientific">Cystobacter fuscus</name>
    <dbReference type="NCBI Taxonomy" id="43"/>
    <lineage>
        <taxon>Bacteria</taxon>
        <taxon>Pseudomonadati</taxon>
        <taxon>Myxococcota</taxon>
        <taxon>Myxococcia</taxon>
        <taxon>Myxococcales</taxon>
        <taxon>Cystobacterineae</taxon>
        <taxon>Archangiaceae</taxon>
        <taxon>Cystobacter</taxon>
    </lineage>
</organism>
<evidence type="ECO:0000256" key="1">
    <source>
        <dbReference type="SAM" id="MobiDB-lite"/>
    </source>
</evidence>
<reference evidence="3 4" key="1">
    <citation type="submission" date="2017-06" db="EMBL/GenBank/DDBJ databases">
        <title>Sequencing and comparative analysis of myxobacterial genomes.</title>
        <authorList>
            <person name="Rupp O."/>
            <person name="Goesmann A."/>
            <person name="Sogaard-Andersen L."/>
        </authorList>
    </citation>
    <scope>NUCLEOTIDE SEQUENCE [LARGE SCALE GENOMIC DNA]</scope>
    <source>
        <strain evidence="3 4">DSM 52655</strain>
    </source>
</reference>
<sequence length="514" mass="48586">MRDNKSLWMLGVGAALAAAWGCFDFNGAFKACVERGDCPVEPGTCDPSYRDVPDDKFADANCDGIDGTASEAIFVDATTGDDERLNVGEKMTPFRTLGAALAQAVQSGKSIYLARGDYTEQSIQLDKPISIYGGYSGTEGNWARGPQYTTRITVGGIGLTVMNLGEDAGVTLDRLTVQATTLPGTAGAPCIGVRVMDSGGVRLRNLAVTAGAGSPGVSASDTPPAADGGAGFPGNNGATGGAGGQPGPSDCNPPGFGRGGNGETNESRSAPGQAGAPGVDGGTAGEYGCGGGSVCGLGLPGGPGQNGLNGDAGTPGIEGDGVGFVTQGLWSASVGEVGRPGTAGTLGGGGGGGAAALSGVPLNGGGGGGGGGGGCGGQGGQGGQGGGASIALLLINGQVSVEHCALRTAGGGKGGVGAQGAEGGAGGPGGLNGTGETLGGGRAGDGGKGGEGGKGGRGGNGGSGGGGPSVGVWCQDSSVSAQDTTFILGDGGVPGAPSGNPGVRKDYHQCPGLP</sequence>
<feature type="chain" id="PRO_5012468015" description="PE-PGRS family protein" evidence="2">
    <location>
        <begin position="18"/>
        <end position="514"/>
    </location>
</feature>
<feature type="compositionally biased region" description="Gly residues" evidence="1">
    <location>
        <begin position="228"/>
        <end position="246"/>
    </location>
</feature>
<protein>
    <recommendedName>
        <fullName evidence="5">PE-PGRS family protein</fullName>
    </recommendedName>
</protein>
<dbReference type="AlphaFoldDB" id="A0A250IUX2"/>
<dbReference type="InterPro" id="IPR011050">
    <property type="entry name" value="Pectin_lyase_fold/virulence"/>
</dbReference>
<feature type="compositionally biased region" description="Gly residues" evidence="1">
    <location>
        <begin position="411"/>
        <end position="469"/>
    </location>
</feature>
<name>A0A250IUX2_9BACT</name>
<accession>A0A250IUX2</accession>
<feature type="signal peptide" evidence="2">
    <location>
        <begin position="1"/>
        <end position="17"/>
    </location>
</feature>
<proteinExistence type="predicted"/>
<feature type="region of interest" description="Disordered" evidence="1">
    <location>
        <begin position="489"/>
        <end position="514"/>
    </location>
</feature>
<feature type="region of interest" description="Disordered" evidence="1">
    <location>
        <begin position="211"/>
        <end position="279"/>
    </location>
</feature>
<evidence type="ECO:0008006" key="5">
    <source>
        <dbReference type="Google" id="ProtNLM"/>
    </source>
</evidence>
<dbReference type="RefSeq" id="WP_095984167.1">
    <property type="nucleotide sequence ID" value="NZ_CP022098.1"/>
</dbReference>